<keyword evidence="3" id="KW-0276">Fatty acid metabolism</keyword>
<keyword evidence="4" id="KW-0521">NADP</keyword>
<dbReference type="InterPro" id="IPR014030">
    <property type="entry name" value="Ketoacyl_synth_N"/>
</dbReference>
<evidence type="ECO:0000256" key="7">
    <source>
        <dbReference type="ARBA" id="ARBA00023160"/>
    </source>
</evidence>
<dbReference type="InterPro" id="IPR016039">
    <property type="entry name" value="Thiolase-like"/>
</dbReference>
<keyword evidence="5" id="KW-0560">Oxidoreductase</keyword>
<dbReference type="OrthoDB" id="329835at2759"/>
<sequence>MENPDDVVITGIFIRCAMSENVEEFKNNLMDGINMVHENPERCDEDYFGVPKAHGFIKNIKKFDATFFGVHPKQAEGMDPHLRILHEVAYESLIDAGMNPAEIKNTNTGVSMGTMNSDAREAWTSLDIDEVDGYSLIGTHRAFLANRLSFTFDLRGPTFGIDAACCTSGMAVYQGYNHIKNGQCTAALVRGVSLVYRPKIAYQISKLGLLCKDSKCKVFDEAADGYVRFEAIMCFLLQKRKDARRICATLVHSKTNNDGYKEQGVTYP</sequence>
<protein>
    <recommendedName>
        <fullName evidence="9">Ketosynthase family 3 (KS3) domain-containing protein</fullName>
    </recommendedName>
</protein>
<evidence type="ECO:0000259" key="9">
    <source>
        <dbReference type="PROSITE" id="PS52004"/>
    </source>
</evidence>
<evidence type="ECO:0000313" key="11">
    <source>
        <dbReference type="Proteomes" id="UP000186922"/>
    </source>
</evidence>
<evidence type="ECO:0000256" key="3">
    <source>
        <dbReference type="ARBA" id="ARBA00022832"/>
    </source>
</evidence>
<dbReference type="GO" id="GO:0004312">
    <property type="term" value="F:fatty acid synthase activity"/>
    <property type="evidence" value="ECO:0007669"/>
    <property type="project" value="TreeGrafter"/>
</dbReference>
<evidence type="ECO:0000256" key="4">
    <source>
        <dbReference type="ARBA" id="ARBA00022857"/>
    </source>
</evidence>
<name>A0A1D1URW3_RAMVA</name>
<dbReference type="GO" id="GO:0006633">
    <property type="term" value="P:fatty acid biosynthetic process"/>
    <property type="evidence" value="ECO:0007669"/>
    <property type="project" value="UniProtKB-KW"/>
</dbReference>
<keyword evidence="8" id="KW-0511">Multifunctional enzyme</keyword>
<dbReference type="CDD" id="cd00833">
    <property type="entry name" value="PKS"/>
    <property type="match status" value="1"/>
</dbReference>
<dbReference type="STRING" id="947166.A0A1D1URW3"/>
<evidence type="ECO:0000313" key="10">
    <source>
        <dbReference type="EMBL" id="GAU89987.1"/>
    </source>
</evidence>
<dbReference type="PANTHER" id="PTHR43775">
    <property type="entry name" value="FATTY ACID SYNTHASE"/>
    <property type="match status" value="1"/>
</dbReference>
<dbReference type="Gene3D" id="3.40.47.10">
    <property type="match status" value="1"/>
</dbReference>
<organism evidence="10 11">
    <name type="scientific">Ramazzottius varieornatus</name>
    <name type="common">Water bear</name>
    <name type="synonym">Tardigrade</name>
    <dbReference type="NCBI Taxonomy" id="947166"/>
    <lineage>
        <taxon>Eukaryota</taxon>
        <taxon>Metazoa</taxon>
        <taxon>Ecdysozoa</taxon>
        <taxon>Tardigrada</taxon>
        <taxon>Eutardigrada</taxon>
        <taxon>Parachela</taxon>
        <taxon>Hypsibioidea</taxon>
        <taxon>Ramazzottiidae</taxon>
        <taxon>Ramazzottius</taxon>
    </lineage>
</organism>
<comment type="caution">
    <text evidence="10">The sequence shown here is derived from an EMBL/GenBank/DDBJ whole genome shotgun (WGS) entry which is preliminary data.</text>
</comment>
<dbReference type="AlphaFoldDB" id="A0A1D1URW3"/>
<reference evidence="10 11" key="1">
    <citation type="journal article" date="2016" name="Nat. Commun.">
        <title>Extremotolerant tardigrade genome and improved radiotolerance of human cultured cells by tardigrade-unique protein.</title>
        <authorList>
            <person name="Hashimoto T."/>
            <person name="Horikawa D.D."/>
            <person name="Saito Y."/>
            <person name="Kuwahara H."/>
            <person name="Kozuka-Hata H."/>
            <person name="Shin-I T."/>
            <person name="Minakuchi Y."/>
            <person name="Ohishi K."/>
            <person name="Motoyama A."/>
            <person name="Aizu T."/>
            <person name="Enomoto A."/>
            <person name="Kondo K."/>
            <person name="Tanaka S."/>
            <person name="Hara Y."/>
            <person name="Koshikawa S."/>
            <person name="Sagara H."/>
            <person name="Miura T."/>
            <person name="Yokobori S."/>
            <person name="Miyagawa K."/>
            <person name="Suzuki Y."/>
            <person name="Kubo T."/>
            <person name="Oyama M."/>
            <person name="Kohara Y."/>
            <person name="Fujiyama A."/>
            <person name="Arakawa K."/>
            <person name="Katayama T."/>
            <person name="Toyoda A."/>
            <person name="Kunieda T."/>
        </authorList>
    </citation>
    <scope>NUCLEOTIDE SEQUENCE [LARGE SCALE GENOMIC DNA]</scope>
    <source>
        <strain evidence="10 11">YOKOZUNA-1</strain>
    </source>
</reference>
<dbReference type="PANTHER" id="PTHR43775:SF7">
    <property type="entry name" value="FATTY ACID SYNTHASE"/>
    <property type="match status" value="1"/>
</dbReference>
<dbReference type="PROSITE" id="PS52004">
    <property type="entry name" value="KS3_2"/>
    <property type="match status" value="1"/>
</dbReference>
<keyword evidence="11" id="KW-1185">Reference proteome</keyword>
<evidence type="ECO:0000256" key="6">
    <source>
        <dbReference type="ARBA" id="ARBA00023098"/>
    </source>
</evidence>
<gene>
    <name evidence="10" type="primary">RvY_02471-1</name>
    <name evidence="10" type="synonym">RvY_02471.1</name>
    <name evidence="10" type="ORF">RvY_02471</name>
</gene>
<keyword evidence="7" id="KW-0275">Fatty acid biosynthesis</keyword>
<accession>A0A1D1URW3</accession>
<dbReference type="GO" id="GO:0016491">
    <property type="term" value="F:oxidoreductase activity"/>
    <property type="evidence" value="ECO:0007669"/>
    <property type="project" value="UniProtKB-KW"/>
</dbReference>
<dbReference type="InterPro" id="IPR050091">
    <property type="entry name" value="PKS_NRPS_Biosynth_Enz"/>
</dbReference>
<keyword evidence="2" id="KW-0444">Lipid biosynthesis</keyword>
<keyword evidence="1" id="KW-0596">Phosphopantetheine</keyword>
<proteinExistence type="predicted"/>
<dbReference type="InterPro" id="IPR020841">
    <property type="entry name" value="PKS_Beta-ketoAc_synthase_dom"/>
</dbReference>
<feature type="domain" description="Ketosynthase family 3 (KS3)" evidence="9">
    <location>
        <begin position="4"/>
        <end position="268"/>
    </location>
</feature>
<dbReference type="Pfam" id="PF00109">
    <property type="entry name" value="ketoacyl-synt"/>
    <property type="match status" value="1"/>
</dbReference>
<evidence type="ECO:0000256" key="2">
    <source>
        <dbReference type="ARBA" id="ARBA00022516"/>
    </source>
</evidence>
<dbReference type="SUPFAM" id="SSF53901">
    <property type="entry name" value="Thiolase-like"/>
    <property type="match status" value="1"/>
</dbReference>
<dbReference type="EMBL" id="BDGG01000001">
    <property type="protein sequence ID" value="GAU89987.1"/>
    <property type="molecule type" value="Genomic_DNA"/>
</dbReference>
<dbReference type="SMART" id="SM00825">
    <property type="entry name" value="PKS_KS"/>
    <property type="match status" value="1"/>
</dbReference>
<evidence type="ECO:0000256" key="1">
    <source>
        <dbReference type="ARBA" id="ARBA00022450"/>
    </source>
</evidence>
<keyword evidence="6" id="KW-0443">Lipid metabolism</keyword>
<evidence type="ECO:0000256" key="5">
    <source>
        <dbReference type="ARBA" id="ARBA00023002"/>
    </source>
</evidence>
<dbReference type="Proteomes" id="UP000186922">
    <property type="component" value="Unassembled WGS sequence"/>
</dbReference>
<evidence type="ECO:0000256" key="8">
    <source>
        <dbReference type="ARBA" id="ARBA00023268"/>
    </source>
</evidence>